<protein>
    <recommendedName>
        <fullName evidence="9">Trimeric autotransporter adhesin YadA-like C-terminal membrane anchor domain-containing protein</fullName>
    </recommendedName>
</protein>
<accession>A0A4U2F6F9</accession>
<dbReference type="InterPro" id="IPR045584">
    <property type="entry name" value="Pilin-like"/>
</dbReference>
<comment type="caution">
    <text evidence="10">The sequence shown here is derived from an EMBL/GenBank/DDBJ whole genome shotgun (WGS) entry which is preliminary data.</text>
</comment>
<evidence type="ECO:0000256" key="5">
    <source>
        <dbReference type="ARBA" id="ARBA00022729"/>
    </source>
</evidence>
<dbReference type="EMBL" id="SYVO01000019">
    <property type="protein sequence ID" value="TKG10767.1"/>
    <property type="molecule type" value="Genomic_DNA"/>
</dbReference>
<keyword evidence="3" id="KW-1134">Transmembrane beta strand</keyword>
<keyword evidence="7" id="KW-0998">Cell outer membrane</keyword>
<evidence type="ECO:0000256" key="3">
    <source>
        <dbReference type="ARBA" id="ARBA00022452"/>
    </source>
</evidence>
<evidence type="ECO:0000256" key="8">
    <source>
        <dbReference type="SAM" id="SignalP"/>
    </source>
</evidence>
<evidence type="ECO:0000256" key="7">
    <source>
        <dbReference type="ARBA" id="ARBA00023237"/>
    </source>
</evidence>
<evidence type="ECO:0000256" key="6">
    <source>
        <dbReference type="ARBA" id="ARBA00023136"/>
    </source>
</evidence>
<name>A0A4U2F6F9_9VIBR</name>
<dbReference type="InterPro" id="IPR005594">
    <property type="entry name" value="YadA_C"/>
</dbReference>
<dbReference type="Gene3D" id="3.30.1300.30">
    <property type="entry name" value="GSPII I/J protein-like"/>
    <property type="match status" value="1"/>
</dbReference>
<evidence type="ECO:0000256" key="4">
    <source>
        <dbReference type="ARBA" id="ARBA00022692"/>
    </source>
</evidence>
<sequence>MKKSILSTLIIASVAAPVVAKQEGADYKIHQDANGVVHVYDTETNLVVASSSTNDGIFTIRGSEDQIAIGDGVYNPATGERYKNIHVDSQGNIVVGDQTHDNTLPPIDNEVPGVPDNGVTPPVDNELPPIDAEAAIEYIGEQGAAAYASLDERVGSLENEMFLFKEEVNQRFDATNASLHAVTNARPMVADGQTAIGVGTGFAGSAQAIAIGAAHSFEGTGWSASATINQTTGDYTEFNGGAGVQYAF</sequence>
<gene>
    <name evidence="10" type="ORF">FCV91_07505</name>
</gene>
<evidence type="ECO:0000259" key="9">
    <source>
        <dbReference type="Pfam" id="PF03895"/>
    </source>
</evidence>
<organism evidence="10 11">
    <name type="scientific">Vibrio lentus</name>
    <dbReference type="NCBI Taxonomy" id="136468"/>
    <lineage>
        <taxon>Bacteria</taxon>
        <taxon>Pseudomonadati</taxon>
        <taxon>Pseudomonadota</taxon>
        <taxon>Gammaproteobacteria</taxon>
        <taxon>Vibrionales</taxon>
        <taxon>Vibrionaceae</taxon>
        <taxon>Vibrio</taxon>
    </lineage>
</organism>
<feature type="chain" id="PRO_5030103886" description="Trimeric autotransporter adhesin YadA-like C-terminal membrane anchor domain-containing protein" evidence="8">
    <location>
        <begin position="21"/>
        <end position="248"/>
    </location>
</feature>
<comment type="subcellular location">
    <subcellularLocation>
        <location evidence="2">Cell outer membrane</location>
    </subcellularLocation>
    <subcellularLocation>
        <location evidence="1">Cell surface</location>
    </subcellularLocation>
</comment>
<reference evidence="10 11" key="1">
    <citation type="submission" date="2019-04" db="EMBL/GenBank/DDBJ databases">
        <title>A reverse ecology approach based on a biological definition of microbial populations.</title>
        <authorList>
            <person name="Arevalo P."/>
            <person name="Vaninsberghe D."/>
            <person name="Elsherbini J."/>
            <person name="Gore J."/>
            <person name="Polz M."/>
        </authorList>
    </citation>
    <scope>NUCLEOTIDE SEQUENCE [LARGE SCALE GENOMIC DNA]</scope>
    <source>
        <strain evidence="10 11">10N.222.48.A1</strain>
    </source>
</reference>
<keyword evidence="4" id="KW-0812">Transmembrane</keyword>
<dbReference type="GO" id="GO:0009986">
    <property type="term" value="C:cell surface"/>
    <property type="evidence" value="ECO:0007669"/>
    <property type="project" value="UniProtKB-SubCell"/>
</dbReference>
<evidence type="ECO:0000256" key="2">
    <source>
        <dbReference type="ARBA" id="ARBA00004442"/>
    </source>
</evidence>
<keyword evidence="5 8" id="KW-0732">Signal</keyword>
<proteinExistence type="predicted"/>
<evidence type="ECO:0000313" key="11">
    <source>
        <dbReference type="Proteomes" id="UP000305840"/>
    </source>
</evidence>
<evidence type="ECO:0000313" key="10">
    <source>
        <dbReference type="EMBL" id="TKG10767.1"/>
    </source>
</evidence>
<keyword evidence="6" id="KW-0472">Membrane</keyword>
<feature type="domain" description="Trimeric autotransporter adhesin YadA-like C-terminal membrane anchor" evidence="9">
    <location>
        <begin position="190"/>
        <end position="245"/>
    </location>
</feature>
<dbReference type="GO" id="GO:0009279">
    <property type="term" value="C:cell outer membrane"/>
    <property type="evidence" value="ECO:0007669"/>
    <property type="project" value="UniProtKB-SubCell"/>
</dbReference>
<dbReference type="RefSeq" id="WP_017111431.1">
    <property type="nucleotide sequence ID" value="NZ_MCSJ01000035.1"/>
</dbReference>
<dbReference type="SUPFAM" id="SSF54523">
    <property type="entry name" value="Pili subunits"/>
    <property type="match status" value="1"/>
</dbReference>
<feature type="signal peptide" evidence="8">
    <location>
        <begin position="1"/>
        <end position="20"/>
    </location>
</feature>
<dbReference type="AlphaFoldDB" id="A0A4U2F6F9"/>
<dbReference type="Pfam" id="PF03895">
    <property type="entry name" value="YadA_anchor"/>
    <property type="match status" value="1"/>
</dbReference>
<dbReference type="Proteomes" id="UP000305840">
    <property type="component" value="Unassembled WGS sequence"/>
</dbReference>
<evidence type="ECO:0000256" key="1">
    <source>
        <dbReference type="ARBA" id="ARBA00004241"/>
    </source>
</evidence>